<dbReference type="GO" id="GO:0005737">
    <property type="term" value="C:cytoplasm"/>
    <property type="evidence" value="ECO:0007669"/>
    <property type="project" value="TreeGrafter"/>
</dbReference>
<gene>
    <name evidence="3" type="ORF">SAMN05216499_11591</name>
</gene>
<evidence type="ECO:0000313" key="4">
    <source>
        <dbReference type="Proteomes" id="UP000184111"/>
    </source>
</evidence>
<feature type="domain" description="Condensation" evidence="2">
    <location>
        <begin position="118"/>
        <end position="417"/>
    </location>
</feature>
<organism evidence="3 4">
    <name type="scientific">Actinacidiphila paucisporea</name>
    <dbReference type="NCBI Taxonomy" id="310782"/>
    <lineage>
        <taxon>Bacteria</taxon>
        <taxon>Bacillati</taxon>
        <taxon>Actinomycetota</taxon>
        <taxon>Actinomycetes</taxon>
        <taxon>Kitasatosporales</taxon>
        <taxon>Streptomycetaceae</taxon>
        <taxon>Actinacidiphila</taxon>
    </lineage>
</organism>
<feature type="region of interest" description="Disordered" evidence="1">
    <location>
        <begin position="1"/>
        <end position="79"/>
    </location>
</feature>
<evidence type="ECO:0000256" key="1">
    <source>
        <dbReference type="SAM" id="MobiDB-lite"/>
    </source>
</evidence>
<evidence type="ECO:0000259" key="2">
    <source>
        <dbReference type="Pfam" id="PF00668"/>
    </source>
</evidence>
<dbReference type="Proteomes" id="UP000184111">
    <property type="component" value="Unassembled WGS sequence"/>
</dbReference>
<dbReference type="Gene3D" id="3.30.559.30">
    <property type="entry name" value="Nonribosomal peptide synthetase, condensation domain"/>
    <property type="match status" value="1"/>
</dbReference>
<protein>
    <submittedName>
        <fullName evidence="3">Condensation domain-containing protein</fullName>
    </submittedName>
</protein>
<dbReference type="STRING" id="310782.SAMN05216499_11591"/>
<dbReference type="SUPFAM" id="SSF52777">
    <property type="entry name" value="CoA-dependent acyltransferases"/>
    <property type="match status" value="2"/>
</dbReference>
<dbReference type="PANTHER" id="PTHR45527:SF1">
    <property type="entry name" value="FATTY ACID SYNTHASE"/>
    <property type="match status" value="1"/>
</dbReference>
<keyword evidence="4" id="KW-1185">Reference proteome</keyword>
<dbReference type="InterPro" id="IPR001242">
    <property type="entry name" value="Condensation_dom"/>
</dbReference>
<dbReference type="Gene3D" id="3.30.559.10">
    <property type="entry name" value="Chloramphenicol acetyltransferase-like domain"/>
    <property type="match status" value="1"/>
</dbReference>
<name>A0A1M7M4N9_9ACTN</name>
<dbReference type="GO" id="GO:0003824">
    <property type="term" value="F:catalytic activity"/>
    <property type="evidence" value="ECO:0007669"/>
    <property type="project" value="InterPro"/>
</dbReference>
<dbReference type="InterPro" id="IPR023213">
    <property type="entry name" value="CAT-like_dom_sf"/>
</dbReference>
<accession>A0A1M7M4N9</accession>
<feature type="compositionally biased region" description="Low complexity" evidence="1">
    <location>
        <begin position="18"/>
        <end position="29"/>
    </location>
</feature>
<dbReference type="Pfam" id="PF00668">
    <property type="entry name" value="Condensation"/>
    <property type="match status" value="1"/>
</dbReference>
<dbReference type="AlphaFoldDB" id="A0A1M7M4N9"/>
<dbReference type="PANTHER" id="PTHR45527">
    <property type="entry name" value="NONRIBOSOMAL PEPTIDE SYNTHETASE"/>
    <property type="match status" value="1"/>
</dbReference>
<reference evidence="3 4" key="1">
    <citation type="submission" date="2016-11" db="EMBL/GenBank/DDBJ databases">
        <authorList>
            <person name="Jaros S."/>
            <person name="Januszkiewicz K."/>
            <person name="Wedrychowicz H."/>
        </authorList>
    </citation>
    <scope>NUCLEOTIDE SEQUENCE [LARGE SCALE GENOMIC DNA]</scope>
    <source>
        <strain evidence="3 4">CGMCC 4.2025</strain>
    </source>
</reference>
<dbReference type="GO" id="GO:0043041">
    <property type="term" value="P:amino acid activation for nonribosomal peptide biosynthetic process"/>
    <property type="evidence" value="ECO:0007669"/>
    <property type="project" value="TreeGrafter"/>
</dbReference>
<proteinExistence type="predicted"/>
<sequence length="672" mass="69105">MDRTAVERTAREGDAADRGAATPAAAEGTGADRDTRAATPTAAEGTAVDRDAAPPAAAGGTGADADAGDHGAASPADAVDTRTVAFGGGRSRSGPLTFGQSNVLRWIRKPADRGSATVPAFFDIPAGTSLTAVTEALATLITRHESLRTTYVDPPGGEPSQTVAAAGTLEVSVHEFGSSGRDPRSVLERLLAGGDGDLVRELPVRAAVATRAGEPFLLVLVISHMAVDVGSVGLLGEQFAALLADPASVPPGPEPLQPLDLAAAERTPAGRRRARAALRYWEATLAAAPQAMFAVPTDPSPPGRRRRTTFRSRAAALAISHVVARTGIGPSTVVLAAFAVCTALRTGNDKCVVTSVAGNRIRGATRGYVGNLAQDALLSVDVRAENFDTVVKRAGTAAFNAYRYSQFDADELWRVIDGVGRARGTAFHRDVVYNDFSTLDTAAAAVSAPPPGSLVEMHAALAETRLTSLPDESYPVAAYLSVRQVAGELVLALWADPAVLPRRDVDSLLRGVERLLVAAAAEDLKLADAPAATGLSAPRRGPQWVRIDGCWVERGATAEVLAAAAAAAGAGPVAVIASPAAEPGDTAQGGTDRLLTGYAAWTGGPQAAPAPEDLHEAFLAELTGRYAAMAPGSYVVCAGRPDEPDDEASWRTLPVLARGTGRASAEPGEPAR</sequence>
<dbReference type="GO" id="GO:0008610">
    <property type="term" value="P:lipid biosynthetic process"/>
    <property type="evidence" value="ECO:0007669"/>
    <property type="project" value="UniProtKB-ARBA"/>
</dbReference>
<evidence type="ECO:0000313" key="3">
    <source>
        <dbReference type="EMBL" id="SHM85663.1"/>
    </source>
</evidence>
<dbReference type="GO" id="GO:0044550">
    <property type="term" value="P:secondary metabolite biosynthetic process"/>
    <property type="evidence" value="ECO:0007669"/>
    <property type="project" value="TreeGrafter"/>
</dbReference>
<feature type="compositionally biased region" description="Basic and acidic residues" evidence="1">
    <location>
        <begin position="1"/>
        <end position="17"/>
    </location>
</feature>
<dbReference type="GO" id="GO:0031177">
    <property type="term" value="F:phosphopantetheine binding"/>
    <property type="evidence" value="ECO:0007669"/>
    <property type="project" value="TreeGrafter"/>
</dbReference>
<dbReference type="EMBL" id="FRBI01000015">
    <property type="protein sequence ID" value="SHM85663.1"/>
    <property type="molecule type" value="Genomic_DNA"/>
</dbReference>